<proteinExistence type="predicted"/>
<comment type="caution">
    <text evidence="1">The sequence shown here is derived from an EMBL/GenBank/DDBJ whole genome shotgun (WGS) entry which is preliminary data.</text>
</comment>
<dbReference type="EMBL" id="LJOD01000009">
    <property type="protein sequence ID" value="KPE50546.1"/>
    <property type="molecule type" value="Genomic_DNA"/>
</dbReference>
<gene>
    <name evidence="1" type="ORF">AOB46_14275</name>
</gene>
<sequence length="279" mass="33417">MRIYLTFLFLFLFIGISGQLGRRDKLECSIKKFRTYCMENPGKNISEISFSKGLKFFGRYEDFKDEFSEYLISTKKKDITCFPSTKDSIRYDEYGQNKVWSYNEKDGWPFYYSYSRKFSYKGTVENIKFPDYYQYNPASQKNYLIFYSKEQENNKSYEVFFNVFNDSDQLIYTFHQRENEFDEYTFHEAEDGPFYKKSVYKNGKLFSELRIARHYETGFKKDIKQYNLTKSYIMNEKGIPVLVQSKFAEGKTDCNCSKGYITKIRYKPEEACDNGIILD</sequence>
<organism evidence="1 2">
    <name type="scientific">Chryseobacterium indologenes</name>
    <name type="common">Flavobacterium indologenes</name>
    <dbReference type="NCBI Taxonomy" id="253"/>
    <lineage>
        <taxon>Bacteria</taxon>
        <taxon>Pseudomonadati</taxon>
        <taxon>Bacteroidota</taxon>
        <taxon>Flavobacteriia</taxon>
        <taxon>Flavobacteriales</taxon>
        <taxon>Weeksellaceae</taxon>
        <taxon>Chryseobacterium group</taxon>
        <taxon>Chryseobacterium</taxon>
    </lineage>
</organism>
<dbReference type="Proteomes" id="UP000037953">
    <property type="component" value="Unassembled WGS sequence"/>
</dbReference>
<evidence type="ECO:0000313" key="1">
    <source>
        <dbReference type="EMBL" id="KPE50546.1"/>
    </source>
</evidence>
<reference evidence="1 2" key="1">
    <citation type="journal article" date="2015" name="Genom Data">
        <title>Draft genome sequence of a multidrug-resistant Chryseobacterium indologenes isolate from Malaysia.</title>
        <authorList>
            <person name="Yu C.Y."/>
            <person name="Ang G.Y."/>
            <person name="Cheng H.J."/>
            <person name="Cheong Y.M."/>
            <person name="Yin W.F."/>
            <person name="Chan K.G."/>
        </authorList>
    </citation>
    <scope>NUCLEOTIDE SEQUENCE [LARGE SCALE GENOMIC DNA]</scope>
    <source>
        <strain evidence="1 2">CI_885</strain>
    </source>
</reference>
<accession>A0A0N0ZW00</accession>
<dbReference type="PATRIC" id="fig|253.9.peg.4734"/>
<name>A0A0N0ZW00_CHRID</name>
<protein>
    <submittedName>
        <fullName evidence="1">Uncharacterized protein</fullName>
    </submittedName>
</protein>
<evidence type="ECO:0000313" key="2">
    <source>
        <dbReference type="Proteomes" id="UP000037953"/>
    </source>
</evidence>
<reference evidence="2" key="2">
    <citation type="submission" date="2015-09" db="EMBL/GenBank/DDBJ databases">
        <title>Draft genome sequence of a multidrug-resistant Chryseobacterium indologenes isolate from Malaysia.</title>
        <authorList>
            <person name="Yu C.Y."/>
            <person name="Ang G.Y."/>
            <person name="Chan K.-G."/>
        </authorList>
    </citation>
    <scope>NUCLEOTIDE SEQUENCE [LARGE SCALE GENOMIC DNA]</scope>
    <source>
        <strain evidence="2">CI_885</strain>
    </source>
</reference>
<dbReference type="AlphaFoldDB" id="A0A0N0ZW00"/>